<dbReference type="PANTHER" id="PTHR30105">
    <property type="entry name" value="UNCHARACTERIZED YIBQ-RELATED"/>
    <property type="match status" value="1"/>
</dbReference>
<dbReference type="GO" id="GO:0005975">
    <property type="term" value="P:carbohydrate metabolic process"/>
    <property type="evidence" value="ECO:0007669"/>
    <property type="project" value="InterPro"/>
</dbReference>
<dbReference type="InterPro" id="IPR011330">
    <property type="entry name" value="Glyco_hydro/deAcase_b/a-brl"/>
</dbReference>
<dbReference type="STRING" id="1150469.RSPPHO_00387"/>
<dbReference type="Proteomes" id="UP000033220">
    <property type="component" value="Chromosome DSM 122"/>
</dbReference>
<protein>
    <submittedName>
        <fullName evidence="2">Uncharacterized protein conserved in bacteria</fullName>
    </submittedName>
</protein>
<evidence type="ECO:0000256" key="1">
    <source>
        <dbReference type="SAM" id="MobiDB-lite"/>
    </source>
</evidence>
<sequence length="390" mass="40668">MAGSVSMPAKKRKKPAPPRDPFGRRAFLAAAGTLLVGVVGGASAGRLLGGAGLAPTAAPSPAPPVPAERLTVVTPEELARAQAQSQRLARGLVPGPEAEGALPSVMAPPPQAPRVIAPPPESAELAELPAEPPSVPPAAAVAPQLPAQPRRSGTPWRDNALAISDPGARPKIAVVIDDVGVDRSWSQAMIALPGPLTISCMAYAGDPRGLANAVRAFGHETMLHLPMEPRDAGVDPGPGALKVSQPPDTQRRLLAEALERFPGVVGLNNHMGSRFTADAAGMRVVLEDMGRRGLMFLDSRTTDRSVAADLARTYRVPFAERAVFIDHVNDPAVIARQLAQAEQIAQRHGHAVAIGHPRPATHAALAQWLPTLAGRGIALIPSSAVIRWRA</sequence>
<feature type="region of interest" description="Disordered" evidence="1">
    <location>
        <begin position="94"/>
        <end position="118"/>
    </location>
</feature>
<organism evidence="2 3">
    <name type="scientific">Pararhodospirillum photometricum DSM 122</name>
    <dbReference type="NCBI Taxonomy" id="1150469"/>
    <lineage>
        <taxon>Bacteria</taxon>
        <taxon>Pseudomonadati</taxon>
        <taxon>Pseudomonadota</taxon>
        <taxon>Alphaproteobacteria</taxon>
        <taxon>Rhodospirillales</taxon>
        <taxon>Rhodospirillaceae</taxon>
        <taxon>Pararhodospirillum</taxon>
    </lineage>
</organism>
<reference evidence="2 3" key="1">
    <citation type="submission" date="2012-02" db="EMBL/GenBank/DDBJ databases">
        <title>Shotgun genome sequence of Phaeospirillum photometricum DSM 122.</title>
        <authorList>
            <person name="Duquesne K."/>
            <person name="Sturgis J."/>
        </authorList>
    </citation>
    <scope>NUCLEOTIDE SEQUENCE [LARGE SCALE GENOMIC DNA]</scope>
    <source>
        <strain evidence="3">DSM122</strain>
    </source>
</reference>
<dbReference type="InterPro" id="IPR006837">
    <property type="entry name" value="Divergent_DAC"/>
</dbReference>
<keyword evidence="3" id="KW-1185">Reference proteome</keyword>
<dbReference type="PANTHER" id="PTHR30105:SF2">
    <property type="entry name" value="DIVERGENT POLYSACCHARIDE DEACETYLASE SUPERFAMILY"/>
    <property type="match status" value="1"/>
</dbReference>
<dbReference type="eggNOG" id="COG2861">
    <property type="taxonomic scope" value="Bacteria"/>
</dbReference>
<accession>H6SNU1</accession>
<dbReference type="Gene3D" id="3.20.20.370">
    <property type="entry name" value="Glycoside hydrolase/deacetylase"/>
    <property type="match status" value="1"/>
</dbReference>
<dbReference type="EMBL" id="HE663493">
    <property type="protein sequence ID" value="CCG07013.1"/>
    <property type="molecule type" value="Genomic_DNA"/>
</dbReference>
<evidence type="ECO:0000313" key="3">
    <source>
        <dbReference type="Proteomes" id="UP000033220"/>
    </source>
</evidence>
<proteinExistence type="predicted"/>
<dbReference type="AlphaFoldDB" id="H6SNU1"/>
<feature type="region of interest" description="Disordered" evidence="1">
    <location>
        <begin position="1"/>
        <end position="23"/>
    </location>
</feature>
<name>H6SNU1_PARPM</name>
<dbReference type="KEGG" id="rpm:RSPPHO_00387"/>
<dbReference type="PATRIC" id="fig|1150469.3.peg.450"/>
<evidence type="ECO:0000313" key="2">
    <source>
        <dbReference type="EMBL" id="CCG07013.1"/>
    </source>
</evidence>
<gene>
    <name evidence="2" type="ORF">RSPPHO_00387</name>
</gene>
<dbReference type="SUPFAM" id="SSF88713">
    <property type="entry name" value="Glycoside hydrolase/deacetylase"/>
    <property type="match status" value="1"/>
</dbReference>
<dbReference type="Pfam" id="PF04748">
    <property type="entry name" value="Polysacc_deac_2"/>
    <property type="match status" value="1"/>
</dbReference>
<dbReference type="CDD" id="cd10936">
    <property type="entry name" value="CE4_DAC2"/>
    <property type="match status" value="1"/>
</dbReference>
<dbReference type="HOGENOM" id="CLU_041643_0_1_5"/>
<feature type="compositionally biased region" description="Pro residues" evidence="1">
    <location>
        <begin position="106"/>
        <end position="118"/>
    </location>
</feature>